<organism evidence="1">
    <name type="scientific">bioreactor metagenome</name>
    <dbReference type="NCBI Taxonomy" id="1076179"/>
    <lineage>
        <taxon>unclassified sequences</taxon>
        <taxon>metagenomes</taxon>
        <taxon>ecological metagenomes</taxon>
    </lineage>
</organism>
<protein>
    <submittedName>
        <fullName evidence="1">Uncharacterized protein</fullName>
    </submittedName>
</protein>
<gene>
    <name evidence="1" type="ORF">SDC9_180826</name>
</gene>
<reference evidence="1" key="1">
    <citation type="submission" date="2019-08" db="EMBL/GenBank/DDBJ databases">
        <authorList>
            <person name="Kucharzyk K."/>
            <person name="Murdoch R.W."/>
            <person name="Higgins S."/>
            <person name="Loffler F."/>
        </authorList>
    </citation>
    <scope>NUCLEOTIDE SEQUENCE</scope>
</reference>
<accession>A0A645H3R0</accession>
<dbReference type="EMBL" id="VSSQ01085794">
    <property type="protein sequence ID" value="MPN33340.1"/>
    <property type="molecule type" value="Genomic_DNA"/>
</dbReference>
<evidence type="ECO:0000313" key="1">
    <source>
        <dbReference type="EMBL" id="MPN33340.1"/>
    </source>
</evidence>
<sequence length="72" mass="8476">MKYFNGDAPLIIANAEHEPFVFVQVHPHARVLHVMLDFRRIVLHLKIMPEHPALEPYGKAREAFERAPLRFF</sequence>
<comment type="caution">
    <text evidence="1">The sequence shown here is derived from an EMBL/GenBank/DDBJ whole genome shotgun (WGS) entry which is preliminary data.</text>
</comment>
<name>A0A645H3R0_9ZZZZ</name>
<proteinExistence type="predicted"/>
<dbReference type="AlphaFoldDB" id="A0A645H3R0"/>